<protein>
    <submittedName>
        <fullName evidence="3">Single-strand DNA-binding protein</fullName>
    </submittedName>
</protein>
<dbReference type="RefSeq" id="WP_170183403.1">
    <property type="nucleotide sequence ID" value="NZ_JBHTGS010000003.1"/>
</dbReference>
<name>A0A543B1Q2_9ACTN</name>
<evidence type="ECO:0000256" key="2">
    <source>
        <dbReference type="PROSITE-ProRule" id="PRU00252"/>
    </source>
</evidence>
<organism evidence="3 4">
    <name type="scientific">Stackebrandtia endophytica</name>
    <dbReference type="NCBI Taxonomy" id="1496996"/>
    <lineage>
        <taxon>Bacteria</taxon>
        <taxon>Bacillati</taxon>
        <taxon>Actinomycetota</taxon>
        <taxon>Actinomycetes</taxon>
        <taxon>Glycomycetales</taxon>
        <taxon>Glycomycetaceae</taxon>
        <taxon>Stackebrandtia</taxon>
    </lineage>
</organism>
<evidence type="ECO:0000313" key="4">
    <source>
        <dbReference type="Proteomes" id="UP000317043"/>
    </source>
</evidence>
<dbReference type="InterPro" id="IPR000424">
    <property type="entry name" value="Primosome_PriB/ssb"/>
</dbReference>
<evidence type="ECO:0000313" key="3">
    <source>
        <dbReference type="EMBL" id="TQL78762.1"/>
    </source>
</evidence>
<dbReference type="CDD" id="cd04496">
    <property type="entry name" value="SSB_OBF"/>
    <property type="match status" value="1"/>
</dbReference>
<evidence type="ECO:0000256" key="1">
    <source>
        <dbReference type="ARBA" id="ARBA00023125"/>
    </source>
</evidence>
<keyword evidence="1 2" id="KW-0238">DNA-binding</keyword>
<dbReference type="AlphaFoldDB" id="A0A543B1Q2"/>
<dbReference type="SUPFAM" id="SSF50249">
    <property type="entry name" value="Nucleic acid-binding proteins"/>
    <property type="match status" value="1"/>
</dbReference>
<keyword evidence="4" id="KW-1185">Reference proteome</keyword>
<dbReference type="Pfam" id="PF00436">
    <property type="entry name" value="SSB"/>
    <property type="match status" value="1"/>
</dbReference>
<dbReference type="Gene3D" id="2.40.50.140">
    <property type="entry name" value="Nucleic acid-binding proteins"/>
    <property type="match status" value="1"/>
</dbReference>
<accession>A0A543B1Q2</accession>
<dbReference type="GO" id="GO:0003697">
    <property type="term" value="F:single-stranded DNA binding"/>
    <property type="evidence" value="ECO:0007669"/>
    <property type="project" value="InterPro"/>
</dbReference>
<sequence>MFDTLITIIGNVATKPNRRALSAGALTDFRMASTSRRYDKATESWVDGDELFLKVSCWRALADNVADSIRVGDPVIVRGRLYSRRITEGTAAGRYVYEVSAQSVGHDLARGVGDFQRRGANPGKAEQPELEFDAIVRGIASDATPITAGAVSSPA</sequence>
<dbReference type="InterPro" id="IPR012340">
    <property type="entry name" value="NA-bd_OB-fold"/>
</dbReference>
<gene>
    <name evidence="3" type="ORF">FB566_4356</name>
</gene>
<proteinExistence type="predicted"/>
<dbReference type="PROSITE" id="PS50935">
    <property type="entry name" value="SSB"/>
    <property type="match status" value="1"/>
</dbReference>
<dbReference type="InParanoid" id="A0A543B1Q2"/>
<dbReference type="EMBL" id="VFOW01000001">
    <property type="protein sequence ID" value="TQL78762.1"/>
    <property type="molecule type" value="Genomic_DNA"/>
</dbReference>
<comment type="caution">
    <text evidence="3">The sequence shown here is derived from an EMBL/GenBank/DDBJ whole genome shotgun (WGS) entry which is preliminary data.</text>
</comment>
<reference evidence="3 4" key="1">
    <citation type="submission" date="2019-06" db="EMBL/GenBank/DDBJ databases">
        <title>Sequencing the genomes of 1000 actinobacteria strains.</title>
        <authorList>
            <person name="Klenk H.-P."/>
        </authorList>
    </citation>
    <scope>NUCLEOTIDE SEQUENCE [LARGE SCALE GENOMIC DNA]</scope>
    <source>
        <strain evidence="3 4">DSM 45928</strain>
    </source>
</reference>
<dbReference type="Proteomes" id="UP000317043">
    <property type="component" value="Unassembled WGS sequence"/>
</dbReference>